<dbReference type="GO" id="GO:0008955">
    <property type="term" value="F:peptidoglycan glycosyltransferase activity"/>
    <property type="evidence" value="ECO:0007669"/>
    <property type="project" value="TreeGrafter"/>
</dbReference>
<dbReference type="InterPro" id="IPR050396">
    <property type="entry name" value="Glycosyltr_51/Transpeptidase"/>
</dbReference>
<dbReference type="InterPro" id="IPR012338">
    <property type="entry name" value="Beta-lactam/transpept-like"/>
</dbReference>
<dbReference type="SUPFAM" id="SSF56601">
    <property type="entry name" value="beta-lactamase/transpeptidase-like"/>
    <property type="match status" value="1"/>
</dbReference>
<dbReference type="Pfam" id="PF00905">
    <property type="entry name" value="Transpeptidase"/>
    <property type="match status" value="1"/>
</dbReference>
<keyword evidence="2" id="KW-0808">Transferase</keyword>
<dbReference type="PANTHER" id="PTHR32282:SF15">
    <property type="entry name" value="PENICILLIN-BINDING PROTEIN 1C"/>
    <property type="match status" value="1"/>
</dbReference>
<feature type="domain" description="Penicillin-binding protein transpeptidase" evidence="3">
    <location>
        <begin position="128"/>
        <end position="390"/>
    </location>
</feature>
<organism evidence="5">
    <name type="scientific">Rhizobium meliloti</name>
    <name type="common">Ensifer meliloti</name>
    <name type="synonym">Sinorhizobium meliloti</name>
    <dbReference type="NCBI Taxonomy" id="382"/>
    <lineage>
        <taxon>Bacteria</taxon>
        <taxon>Pseudomonadati</taxon>
        <taxon>Pseudomonadota</taxon>
        <taxon>Alphaproteobacteria</taxon>
        <taxon>Hyphomicrobiales</taxon>
        <taxon>Rhizobiaceae</taxon>
        <taxon>Sinorhizobium/Ensifer group</taxon>
        <taxon>Sinorhizobium</taxon>
    </lineage>
</organism>
<dbReference type="GO" id="GO:0009252">
    <property type="term" value="P:peptidoglycan biosynthetic process"/>
    <property type="evidence" value="ECO:0007669"/>
    <property type="project" value="UniProtKB-UniPathway"/>
</dbReference>
<dbReference type="Gene3D" id="1.10.3810.10">
    <property type="entry name" value="Biosynthetic peptidoglycan transglycosylase-like"/>
    <property type="match status" value="1"/>
</dbReference>
<comment type="caution">
    <text evidence="5">The sequence shown here is derived from an EMBL/GenBank/DDBJ whole genome shotgun (WGS) entry which is preliminary data.</text>
</comment>
<feature type="domain" description="Penicillin-binding C-terminal" evidence="4">
    <location>
        <begin position="430"/>
        <end position="514"/>
    </location>
</feature>
<dbReference type="EMBL" id="WISP01000048">
    <property type="protein sequence ID" value="MQW03287.1"/>
    <property type="molecule type" value="Genomic_DNA"/>
</dbReference>
<protein>
    <submittedName>
        <fullName evidence="5">Penicillin-binding protein 1C</fullName>
    </submittedName>
</protein>
<dbReference type="InterPro" id="IPR036950">
    <property type="entry name" value="PBP_transglycosylase"/>
</dbReference>
<proteinExistence type="predicted"/>
<dbReference type="Gene3D" id="3.40.710.10">
    <property type="entry name" value="DD-peptidase/beta-lactamase superfamily"/>
    <property type="match status" value="1"/>
</dbReference>
<keyword evidence="1" id="KW-0328">Glycosyltransferase</keyword>
<dbReference type="InterPro" id="IPR009647">
    <property type="entry name" value="PBP_C"/>
</dbReference>
<evidence type="ECO:0000259" key="3">
    <source>
        <dbReference type="Pfam" id="PF00905"/>
    </source>
</evidence>
<sequence>MIYFGKKPTALSLEEKALLIALPQAPESRRPDRSIQAALTGRNQVLRRLVKLGVIGAGAATRAASTSVAVRGNRFFQRAPHLLHRLYRRPNQAPDEAIQTLLDRQLQEKLELLTAQAITMWDVGVNIATIVIRNSDGAVVGYVGSAALESKERQGFVDNVRSTRSPGSALKPFIFAMAFERLLVHPDTIVADQEIDLAGYRPENADGRFDGDISVRQALVLSKNTVPVMLLNEIGVRDFLSRFRSVGTPLRLPTSEGGAGLAVALGGVGISLEELTWFFSALANEGELRRLRYTATDRPVSLGQLFSPPAANAVADILADAPPPIGHARLQAVNGSRRVAYKTGTSYGFRDAWAVGFDRTHTIGVWIGRPDGAPHLGAYGVTAAAPILFEIFQQMPAPPFGVVSSELSSGALRSPRELPNRLKRFGPPPATDTRQPLNIAFPKNGSLISAPRAGDRGALVPLRISGGRPPYRWHILGVETLPERRREHVAHIDGNGVIDIKVVDAEGNTDKISFWLEPNDH</sequence>
<dbReference type="AlphaFoldDB" id="A0A6A7ZN71"/>
<dbReference type="UniPathway" id="UPA00219"/>
<accession>A0A6A7ZN71</accession>
<gene>
    <name evidence="5" type="ORF">GHK45_05520</name>
</gene>
<reference evidence="5" key="1">
    <citation type="journal article" date="2013" name="Genome Biol.">
        <title>Comparative genomics of the core and accessory genomes of 48 Sinorhizobium strains comprising five genospecies.</title>
        <authorList>
            <person name="Sugawara M."/>
            <person name="Epstein B."/>
            <person name="Badgley B.D."/>
            <person name="Unno T."/>
            <person name="Xu L."/>
            <person name="Reese J."/>
            <person name="Gyaneshwar P."/>
            <person name="Denny R."/>
            <person name="Mudge J."/>
            <person name="Bharti A.K."/>
            <person name="Farmer A.D."/>
            <person name="May G.D."/>
            <person name="Woodward J.E."/>
            <person name="Medigue C."/>
            <person name="Vallenet D."/>
            <person name="Lajus A."/>
            <person name="Rouy Z."/>
            <person name="Martinez-Vaz B."/>
            <person name="Tiffin P."/>
            <person name="Young N.D."/>
            <person name="Sadowsky M.J."/>
        </authorList>
    </citation>
    <scope>NUCLEOTIDE SEQUENCE</scope>
    <source>
        <strain evidence="5">M30</strain>
    </source>
</reference>
<evidence type="ECO:0000313" key="5">
    <source>
        <dbReference type="EMBL" id="MQW03287.1"/>
    </source>
</evidence>
<dbReference type="Pfam" id="PF06832">
    <property type="entry name" value="BiPBP_C"/>
    <property type="match status" value="1"/>
</dbReference>
<dbReference type="GO" id="GO:0030288">
    <property type="term" value="C:outer membrane-bounded periplasmic space"/>
    <property type="evidence" value="ECO:0007669"/>
    <property type="project" value="TreeGrafter"/>
</dbReference>
<dbReference type="GO" id="GO:0008658">
    <property type="term" value="F:penicillin binding"/>
    <property type="evidence" value="ECO:0007669"/>
    <property type="project" value="InterPro"/>
</dbReference>
<evidence type="ECO:0000256" key="1">
    <source>
        <dbReference type="ARBA" id="ARBA00022676"/>
    </source>
</evidence>
<dbReference type="PANTHER" id="PTHR32282">
    <property type="entry name" value="BINDING PROTEIN TRANSPEPTIDASE, PUTATIVE-RELATED"/>
    <property type="match status" value="1"/>
</dbReference>
<name>A0A6A7ZN71_RHIML</name>
<evidence type="ECO:0000259" key="4">
    <source>
        <dbReference type="Pfam" id="PF06832"/>
    </source>
</evidence>
<evidence type="ECO:0000256" key="2">
    <source>
        <dbReference type="ARBA" id="ARBA00022679"/>
    </source>
</evidence>
<dbReference type="InterPro" id="IPR001460">
    <property type="entry name" value="PCN-bd_Tpept"/>
</dbReference>